<feature type="region of interest" description="Disordered" evidence="1">
    <location>
        <begin position="1"/>
        <end position="37"/>
    </location>
</feature>
<feature type="region of interest" description="Disordered" evidence="1">
    <location>
        <begin position="76"/>
        <end position="101"/>
    </location>
</feature>
<proteinExistence type="predicted"/>
<evidence type="ECO:0000313" key="3">
    <source>
        <dbReference type="Proteomes" id="UP000765509"/>
    </source>
</evidence>
<sequence>MSSSNARKSHSGSFHDSYSESSIEYVQTTQSPMSPSIPLTTPIESQMNVSGLNIVVGNVTSQTSSTWSIPDISVTQIPTNPTNTQMNVSGVPGSTPEISSKANPQFKSPQYFLLNPGRNPRHPRNPLGKLKSQPSRFQQDLSFMWAMKSGLMVGVKKDHCKM</sequence>
<organism evidence="2 3">
    <name type="scientific">Austropuccinia psidii MF-1</name>
    <dbReference type="NCBI Taxonomy" id="1389203"/>
    <lineage>
        <taxon>Eukaryota</taxon>
        <taxon>Fungi</taxon>
        <taxon>Dikarya</taxon>
        <taxon>Basidiomycota</taxon>
        <taxon>Pucciniomycotina</taxon>
        <taxon>Pucciniomycetes</taxon>
        <taxon>Pucciniales</taxon>
        <taxon>Sphaerophragmiaceae</taxon>
        <taxon>Austropuccinia</taxon>
    </lineage>
</organism>
<evidence type="ECO:0000256" key="1">
    <source>
        <dbReference type="SAM" id="MobiDB-lite"/>
    </source>
</evidence>
<accession>A0A9Q3F5Q3</accession>
<gene>
    <name evidence="2" type="ORF">O181_073986</name>
</gene>
<dbReference type="AlphaFoldDB" id="A0A9Q3F5Q3"/>
<evidence type="ECO:0000313" key="2">
    <source>
        <dbReference type="EMBL" id="MBW0534271.1"/>
    </source>
</evidence>
<comment type="caution">
    <text evidence="2">The sequence shown here is derived from an EMBL/GenBank/DDBJ whole genome shotgun (WGS) entry which is preliminary data.</text>
</comment>
<reference evidence="2" key="1">
    <citation type="submission" date="2021-03" db="EMBL/GenBank/DDBJ databases">
        <title>Draft genome sequence of rust myrtle Austropuccinia psidii MF-1, a brazilian biotype.</title>
        <authorList>
            <person name="Quecine M.C."/>
            <person name="Pachon D.M.R."/>
            <person name="Bonatelli M.L."/>
            <person name="Correr F.H."/>
            <person name="Franceschini L.M."/>
            <person name="Leite T.F."/>
            <person name="Margarido G.R.A."/>
            <person name="Almeida C.A."/>
            <person name="Ferrarezi J.A."/>
            <person name="Labate C.A."/>
        </authorList>
    </citation>
    <scope>NUCLEOTIDE SEQUENCE</scope>
    <source>
        <strain evidence="2">MF-1</strain>
    </source>
</reference>
<feature type="compositionally biased region" description="Polar residues" evidence="1">
    <location>
        <begin position="76"/>
        <end position="88"/>
    </location>
</feature>
<dbReference type="Proteomes" id="UP000765509">
    <property type="component" value="Unassembled WGS sequence"/>
</dbReference>
<name>A0A9Q3F5Q3_9BASI</name>
<dbReference type="EMBL" id="AVOT02039248">
    <property type="protein sequence ID" value="MBW0534271.1"/>
    <property type="molecule type" value="Genomic_DNA"/>
</dbReference>
<protein>
    <submittedName>
        <fullName evidence="2">Uncharacterized protein</fullName>
    </submittedName>
</protein>
<keyword evidence="3" id="KW-1185">Reference proteome</keyword>